<proteinExistence type="inferred from homology"/>
<reference evidence="11 12" key="1">
    <citation type="submission" date="2019-08" db="EMBL/GenBank/DDBJ databases">
        <title>The genome of the soybean aphid Biotype 1, its phylome, world population structure and adaptation to the North American continent.</title>
        <authorList>
            <person name="Giordano R."/>
            <person name="Donthu R.K."/>
            <person name="Hernandez A.G."/>
            <person name="Wright C.L."/>
            <person name="Zimin A.V."/>
        </authorList>
    </citation>
    <scope>NUCLEOTIDE SEQUENCE [LARGE SCALE GENOMIC DNA]</scope>
    <source>
        <tissue evidence="11">Whole aphids</tissue>
    </source>
</reference>
<dbReference type="CDD" id="cd02845">
    <property type="entry name" value="PAZ_piwi_like"/>
    <property type="match status" value="1"/>
</dbReference>
<evidence type="ECO:0000256" key="5">
    <source>
        <dbReference type="ARBA" id="ARBA00023158"/>
    </source>
</evidence>
<keyword evidence="8" id="KW-0812">Transmembrane</keyword>
<dbReference type="GO" id="GO:0005737">
    <property type="term" value="C:cytoplasm"/>
    <property type="evidence" value="ECO:0007669"/>
    <property type="project" value="UniProtKB-SubCell"/>
</dbReference>
<dbReference type="Proteomes" id="UP000475862">
    <property type="component" value="Unassembled WGS sequence"/>
</dbReference>
<dbReference type="SUPFAM" id="SSF101690">
    <property type="entry name" value="PAZ domain"/>
    <property type="match status" value="1"/>
</dbReference>
<accession>A0A6G0T0E8</accession>
<protein>
    <recommendedName>
        <fullName evidence="13">Piwi domain-containing protein</fullName>
    </recommendedName>
</protein>
<feature type="domain" description="PAZ" evidence="9">
    <location>
        <begin position="426"/>
        <end position="540"/>
    </location>
</feature>
<dbReference type="SUPFAM" id="SSF53098">
    <property type="entry name" value="Ribonuclease H-like"/>
    <property type="match status" value="1"/>
</dbReference>
<evidence type="ECO:0000256" key="2">
    <source>
        <dbReference type="ARBA" id="ARBA00022473"/>
    </source>
</evidence>
<dbReference type="PANTHER" id="PTHR22891">
    <property type="entry name" value="EUKARYOTIC TRANSLATION INITIATION FACTOR 2C"/>
    <property type="match status" value="1"/>
</dbReference>
<dbReference type="Pfam" id="PF02170">
    <property type="entry name" value="PAZ"/>
    <property type="match status" value="1"/>
</dbReference>
<dbReference type="InterPro" id="IPR036397">
    <property type="entry name" value="RNaseH_sf"/>
</dbReference>
<dbReference type="EMBL" id="VYZN01000075">
    <property type="protein sequence ID" value="KAE9523825.1"/>
    <property type="molecule type" value="Genomic_DNA"/>
</dbReference>
<name>A0A6G0T0E8_APHGL</name>
<feature type="transmembrane region" description="Helical" evidence="8">
    <location>
        <begin position="14"/>
        <end position="33"/>
    </location>
</feature>
<dbReference type="Gene3D" id="3.40.50.2300">
    <property type="match status" value="1"/>
</dbReference>
<evidence type="ECO:0000259" key="9">
    <source>
        <dbReference type="PROSITE" id="PS50821"/>
    </source>
</evidence>
<dbReference type="InterPro" id="IPR036085">
    <property type="entry name" value="PAZ_dom_sf"/>
</dbReference>
<evidence type="ECO:0000313" key="12">
    <source>
        <dbReference type="Proteomes" id="UP000475862"/>
    </source>
</evidence>
<comment type="subcellular location">
    <subcellularLocation>
        <location evidence="1">Cytoplasm</location>
    </subcellularLocation>
</comment>
<keyword evidence="8" id="KW-0472">Membrane</keyword>
<evidence type="ECO:0000256" key="8">
    <source>
        <dbReference type="SAM" id="Phobius"/>
    </source>
</evidence>
<keyword evidence="5" id="KW-0943">RNA-mediated gene silencing</keyword>
<gene>
    <name evidence="11" type="ORF">AGLY_015713</name>
</gene>
<dbReference type="Gene3D" id="2.170.260.10">
    <property type="entry name" value="paz domain"/>
    <property type="match status" value="1"/>
</dbReference>
<evidence type="ECO:0008006" key="13">
    <source>
        <dbReference type="Google" id="ProtNLM"/>
    </source>
</evidence>
<evidence type="ECO:0000313" key="11">
    <source>
        <dbReference type="EMBL" id="KAE9523825.1"/>
    </source>
</evidence>
<dbReference type="AlphaFoldDB" id="A0A6G0T0E8"/>
<feature type="region of interest" description="Disordered" evidence="7">
    <location>
        <begin position="128"/>
        <end position="162"/>
    </location>
</feature>
<dbReference type="InterPro" id="IPR003100">
    <property type="entry name" value="PAZ_dom"/>
</dbReference>
<dbReference type="GO" id="GO:0003723">
    <property type="term" value="F:RNA binding"/>
    <property type="evidence" value="ECO:0007669"/>
    <property type="project" value="UniProtKB-KW"/>
</dbReference>
<dbReference type="OrthoDB" id="445936at2759"/>
<keyword evidence="4" id="KW-0694">RNA-binding</keyword>
<dbReference type="Pfam" id="PF23278">
    <property type="entry name" value="Piwi_N"/>
    <property type="match status" value="1"/>
</dbReference>
<feature type="domain" description="Piwi" evidence="10">
    <location>
        <begin position="706"/>
        <end position="924"/>
    </location>
</feature>
<sequence>MSGTTILLYIRRSLYTRVIYGVFVCDIAFVFIARHTTSPTHFLETSNTISKTSYSIINTRRVKNFVFPTGYDRRLFVVDSRLDTVCTVQGSVTVHVRNVEVLRDRSTSVVSHVNRGVVEHSFTLSMDNPWRARGRARGPRPPPRQPQQFRGPQTLPPRFGNMPPLVAPQQQFRGPQPFPPQIKNIPPQVVSQQEIRPSEVEAVGQIANRINNLATGHASMPIGRGAVRGRQPIENGYFRLERPVSSKSDNGKQGKGGQSIELISNYFPITTYTDWSLYQYRVDFKPEQDRINIKRGLLSAHKEFLGAYIFDGTMMFSRKKLESDTIELTSKRNTDDQIIIITLKLTSVIEKGDYASIQVFNILLRKCLANLELTQVGRNYYDAVAKIDIPNHRLQLWPGYETTIGMFDCGLLLRAEISTKVMREDTVLDFLIECSNNRNRDPNWMMAFKMGVIGSIVLTRYNNQTYRIDDVDEESCTNSTFLKKDGSSISYIDYYKNKYGINISNQKQPMLISKKKKSFRIEGEETELVYLVPELCTMTGLTNRMSENKTLMQDLAQYTRVDPTGRIVKYNNFIKRVHTTPKSADTLAQWNLTLSNKLITVNARVLSEENLCGADDYKYPSGKNANWTSNLRNTAMYRRAIIPFWVLVTPREHSYDVGKFISTLLQVANGLGFTLPRPRIVELPDSNMRTYSVELDKIVNTLNPPFILCVTASTRNDLYNMIKRKLCVSRAVPSQVVLLRNVQKNDKSVCTKIAIQINCKVGGAPWKVSIPESGMMIVGFDVFHDKQNKNKSYGAFIATMEDSHTYYFSCVEKHESGQEISTYFSTKALIKYREKNHKLPNTIVIYRDGVGDGQLTYVHKTEVEMVKKTCREFYGEKKVGLAFIIVKKRISTRFFCKTTVGRNENYQNPPAGTVIDNSVTDPTM</sequence>
<evidence type="ECO:0000256" key="7">
    <source>
        <dbReference type="SAM" id="MobiDB-lite"/>
    </source>
</evidence>
<dbReference type="FunFam" id="2.170.260.10:FF:000003">
    <property type="entry name" value="Piwi-like RNA-mediated gene silencing 2"/>
    <property type="match status" value="1"/>
</dbReference>
<dbReference type="InterPro" id="IPR012337">
    <property type="entry name" value="RNaseH-like_sf"/>
</dbReference>
<evidence type="ECO:0000256" key="1">
    <source>
        <dbReference type="ARBA" id="ARBA00004496"/>
    </source>
</evidence>
<evidence type="ECO:0000259" key="10">
    <source>
        <dbReference type="PROSITE" id="PS50822"/>
    </source>
</evidence>
<dbReference type="GO" id="GO:0034587">
    <property type="term" value="P:piRNA processing"/>
    <property type="evidence" value="ECO:0007669"/>
    <property type="project" value="UniProtKB-ARBA"/>
</dbReference>
<evidence type="ECO:0000256" key="4">
    <source>
        <dbReference type="ARBA" id="ARBA00022884"/>
    </source>
</evidence>
<dbReference type="Gene3D" id="3.30.420.10">
    <property type="entry name" value="Ribonuclease H-like superfamily/Ribonuclease H"/>
    <property type="match status" value="1"/>
</dbReference>
<dbReference type="InterPro" id="IPR003165">
    <property type="entry name" value="Piwi"/>
</dbReference>
<organism evidence="11 12">
    <name type="scientific">Aphis glycines</name>
    <name type="common">Soybean aphid</name>
    <dbReference type="NCBI Taxonomy" id="307491"/>
    <lineage>
        <taxon>Eukaryota</taxon>
        <taxon>Metazoa</taxon>
        <taxon>Ecdysozoa</taxon>
        <taxon>Arthropoda</taxon>
        <taxon>Hexapoda</taxon>
        <taxon>Insecta</taxon>
        <taxon>Pterygota</taxon>
        <taxon>Neoptera</taxon>
        <taxon>Paraneoptera</taxon>
        <taxon>Hemiptera</taxon>
        <taxon>Sternorrhyncha</taxon>
        <taxon>Aphidomorpha</taxon>
        <taxon>Aphidoidea</taxon>
        <taxon>Aphididae</taxon>
        <taxon>Aphidini</taxon>
        <taxon>Aphis</taxon>
        <taxon>Aphis</taxon>
    </lineage>
</organism>
<evidence type="ECO:0000256" key="3">
    <source>
        <dbReference type="ARBA" id="ARBA00022490"/>
    </source>
</evidence>
<dbReference type="PROSITE" id="PS50822">
    <property type="entry name" value="PIWI"/>
    <property type="match status" value="1"/>
</dbReference>
<keyword evidence="12" id="KW-1185">Reference proteome</keyword>
<comment type="similarity">
    <text evidence="6">Belongs to the argonaute family. Piwi subfamily.</text>
</comment>
<evidence type="ECO:0000256" key="6">
    <source>
        <dbReference type="ARBA" id="ARBA00038291"/>
    </source>
</evidence>
<dbReference type="SMART" id="SM00950">
    <property type="entry name" value="Piwi"/>
    <property type="match status" value="1"/>
</dbReference>
<dbReference type="PROSITE" id="PS50821">
    <property type="entry name" value="PAZ"/>
    <property type="match status" value="1"/>
</dbReference>
<dbReference type="SMART" id="SM00949">
    <property type="entry name" value="PAZ"/>
    <property type="match status" value="1"/>
</dbReference>
<keyword evidence="8" id="KW-1133">Transmembrane helix</keyword>
<keyword evidence="3" id="KW-0963">Cytoplasm</keyword>
<comment type="caution">
    <text evidence="11">The sequence shown here is derived from an EMBL/GenBank/DDBJ whole genome shotgun (WGS) entry which is preliminary data.</text>
</comment>
<keyword evidence="2" id="KW-0217">Developmental protein</keyword>
<dbReference type="Pfam" id="PF02171">
    <property type="entry name" value="Piwi"/>
    <property type="match status" value="1"/>
</dbReference>
<dbReference type="CDD" id="cd04658">
    <property type="entry name" value="Piwi_piwi-like_Euk"/>
    <property type="match status" value="1"/>
</dbReference>